<organism evidence="1">
    <name type="scientific">Rhizophagus irregularis (strain DAOM 181602 / DAOM 197198 / MUCL 43194)</name>
    <name type="common">Arbuscular mycorrhizal fungus</name>
    <name type="synonym">Glomus intraradices</name>
    <dbReference type="NCBI Taxonomy" id="747089"/>
    <lineage>
        <taxon>Eukaryota</taxon>
        <taxon>Fungi</taxon>
        <taxon>Fungi incertae sedis</taxon>
        <taxon>Mucoromycota</taxon>
        <taxon>Glomeromycotina</taxon>
        <taxon>Glomeromycetes</taxon>
        <taxon>Glomerales</taxon>
        <taxon>Glomeraceae</taxon>
        <taxon>Rhizophagus</taxon>
    </lineage>
</organism>
<protein>
    <submittedName>
        <fullName evidence="1">Uncharacterized protein</fullName>
    </submittedName>
</protein>
<gene>
    <name evidence="1" type="ORF">GLOINDRAFT_85089</name>
</gene>
<reference evidence="1" key="1">
    <citation type="submission" date="2013-07" db="EMBL/GenBank/DDBJ databases">
        <title>The genome of an arbuscular mycorrhizal fungus provides insights into the evolution of the oldest plant symbiosis.</title>
        <authorList>
            <consortium name="DOE Joint Genome Institute"/>
            <person name="Tisserant E."/>
            <person name="Malbreil M."/>
            <person name="Kuo A."/>
            <person name="Kohler A."/>
            <person name="Symeonidi A."/>
            <person name="Balestrini R."/>
            <person name="Charron P."/>
            <person name="Duensing N."/>
            <person name="Frei-dit-Frey N."/>
            <person name="Gianinazzi-Pearson V."/>
            <person name="Gilbert B."/>
            <person name="Handa Y."/>
            <person name="Hijri M."/>
            <person name="Kaul R."/>
            <person name="Kawaguchi M."/>
            <person name="Krajinski F."/>
            <person name="Lammers P."/>
            <person name="Lapierre D."/>
            <person name="Masclaux F.G."/>
            <person name="Murat C."/>
            <person name="Morin E."/>
            <person name="Ndikumana S."/>
            <person name="Pagni M."/>
            <person name="Petitpierre D."/>
            <person name="Requena N."/>
            <person name="Rosikiewicz P."/>
            <person name="Riley R."/>
            <person name="Saito K."/>
            <person name="San Clemente H."/>
            <person name="Shapiro H."/>
            <person name="van Tuinen D."/>
            <person name="Becard G."/>
            <person name="Bonfante P."/>
            <person name="Paszkowski U."/>
            <person name="Shachar-Hill Y."/>
            <person name="Young J.P."/>
            <person name="Sanders I.R."/>
            <person name="Henrissat B."/>
            <person name="Rensing S.A."/>
            <person name="Grigoriev I.V."/>
            <person name="Corradi N."/>
            <person name="Roux C."/>
            <person name="Martin F."/>
        </authorList>
    </citation>
    <scope>NUCLEOTIDE SEQUENCE</scope>
    <source>
        <strain evidence="1">DAOM 197198</strain>
    </source>
</reference>
<sequence>MIEEDKILRIKTFTASSFSDLTKSELFKSFHVITTKNYKENDNYVYVNNKLDKIITDFKKSFSTAEVKEFVDKSKRNVNLIQLSLFTATKRKEVLPGDFHSEKDPE</sequence>
<dbReference type="EMBL" id="KI293102">
    <property type="protein sequence ID" value="ESA05376.1"/>
    <property type="molecule type" value="Genomic_DNA"/>
</dbReference>
<evidence type="ECO:0000313" key="1">
    <source>
        <dbReference type="EMBL" id="ESA05376.1"/>
    </source>
</evidence>
<accession>U9TPV3</accession>
<name>U9TPV3_RHIID</name>
<proteinExistence type="predicted"/>
<dbReference type="HOGENOM" id="CLU_2224602_0_0_1"/>
<dbReference type="AlphaFoldDB" id="U9TPV3"/>